<feature type="transmembrane region" description="Helical" evidence="1">
    <location>
        <begin position="206"/>
        <end position="232"/>
    </location>
</feature>
<feature type="transmembrane region" description="Helical" evidence="1">
    <location>
        <begin position="66"/>
        <end position="87"/>
    </location>
</feature>
<name>A0A1F7L1R3_9BACT</name>
<reference evidence="2 3" key="1">
    <citation type="journal article" date="2016" name="Nat. Commun.">
        <title>Thousands of microbial genomes shed light on interconnected biogeochemical processes in an aquifer system.</title>
        <authorList>
            <person name="Anantharaman K."/>
            <person name="Brown C.T."/>
            <person name="Hug L.A."/>
            <person name="Sharon I."/>
            <person name="Castelle C.J."/>
            <person name="Probst A.J."/>
            <person name="Thomas B.C."/>
            <person name="Singh A."/>
            <person name="Wilkins M.J."/>
            <person name="Karaoz U."/>
            <person name="Brodie E.L."/>
            <person name="Williams K.H."/>
            <person name="Hubbard S.S."/>
            <person name="Banfield J.F."/>
        </authorList>
    </citation>
    <scope>NUCLEOTIDE SEQUENCE [LARGE SCALE GENOMIC DNA]</scope>
</reference>
<keyword evidence="1" id="KW-1133">Transmembrane helix</keyword>
<keyword evidence="1" id="KW-0812">Transmembrane</keyword>
<dbReference type="Pfam" id="PF02643">
    <property type="entry name" value="DUF192"/>
    <property type="match status" value="1"/>
</dbReference>
<proteinExistence type="predicted"/>
<evidence type="ECO:0000313" key="2">
    <source>
        <dbReference type="EMBL" id="OGK74082.1"/>
    </source>
</evidence>
<comment type="caution">
    <text evidence="2">The sequence shown here is derived from an EMBL/GenBank/DDBJ whole genome shotgun (WGS) entry which is preliminary data.</text>
</comment>
<accession>A0A1F7L1R3</accession>
<feature type="transmembrane region" description="Helical" evidence="1">
    <location>
        <begin position="360"/>
        <end position="377"/>
    </location>
</feature>
<dbReference type="InterPro" id="IPR003795">
    <property type="entry name" value="DUF192"/>
</dbReference>
<dbReference type="PANTHER" id="PTHR37953:SF1">
    <property type="entry name" value="UPF0127 PROTEIN MJ1496"/>
    <property type="match status" value="1"/>
</dbReference>
<dbReference type="PANTHER" id="PTHR37953">
    <property type="entry name" value="UPF0127 PROTEIN MJ1496"/>
    <property type="match status" value="1"/>
</dbReference>
<feature type="transmembrane region" description="Helical" evidence="1">
    <location>
        <begin position="335"/>
        <end position="354"/>
    </location>
</feature>
<protein>
    <submittedName>
        <fullName evidence="2">Uncharacterized protein</fullName>
    </submittedName>
</protein>
<feature type="transmembrane region" description="Helical" evidence="1">
    <location>
        <begin position="417"/>
        <end position="436"/>
    </location>
</feature>
<evidence type="ECO:0000313" key="3">
    <source>
        <dbReference type="Proteomes" id="UP000177050"/>
    </source>
</evidence>
<keyword evidence="1" id="KW-0472">Membrane</keyword>
<dbReference type="Gene3D" id="2.60.120.1140">
    <property type="entry name" value="Protein of unknown function DUF192"/>
    <property type="match status" value="1"/>
</dbReference>
<gene>
    <name evidence="2" type="ORF">A3K52_04910</name>
</gene>
<organism evidence="2 3">
    <name type="scientific">Candidatus Roizmanbacteria bacterium RIFOXYD1_FULL_38_12</name>
    <dbReference type="NCBI Taxonomy" id="1802093"/>
    <lineage>
        <taxon>Bacteria</taxon>
        <taxon>Candidatus Roizmaniibacteriota</taxon>
    </lineage>
</organism>
<feature type="transmembrane region" description="Helical" evidence="1">
    <location>
        <begin position="108"/>
        <end position="129"/>
    </location>
</feature>
<dbReference type="AlphaFoldDB" id="A0A1F7L1R3"/>
<feature type="transmembrane region" description="Helical" evidence="1">
    <location>
        <begin position="306"/>
        <end position="328"/>
    </location>
</feature>
<feature type="transmembrane region" description="Helical" evidence="1">
    <location>
        <begin position="239"/>
        <end position="259"/>
    </location>
</feature>
<sequence>MFKKFPLIFLCVLLFYTRFVGLDWGLPYPMHPDERNMAVAVQQLTCKGLGPIAYLQPLTECLNPHFFAYGQFPIYLAYFGILIFHFLQGIKAPPGFIEATMALRTISALASVANAFVLFRIIEFSILDFQFSNKSHSKNSKNKKLNENWLLKIGSFLVLIFSPYFIQFSHFGTTESLLMLFYSFIIYECIKLIQNKNLNTNYYLLATISGIAIATKVSSVLFLAVPVVFIGIKTGLRSLTVLFTLSRFILLTMLVSIIFSPHNIISLEEFAGSMNYESAVAIGSYVAFYTKQFVNAPPLIFQLTKIFPFVLGWPQFILSVLGLLVLSWRDKRINVLRFAFIVFFLPNAFVFAKWTRFMTPIFPILSLFTILTLCKLLKVFQNKFSIINDQFSIIYRKLKIERWRCIENWKLKIDHSIVFILITIVILPGIAYLSIYQTPDVRFRASKWIYKYISPGSKILSETANVIDIPIPPPNYHPPIANYQIVSFDFYNLDQNPTLPPQLNQFVKTADYIFIPSRRIFANHPKLQYPLLNKYYQDLYSGGLGYEKVAEFTSYPKISLFGKTILELPDEGAEETWSVFDHPVIRIYKKVSNSKLQITNDKQITNNKIQNPQLDFSNYQTTNYQLQTTNYHLLIADTPQKWEKGLMYVQNREDIGGYDGMIFMFPDSKKRSFWNKNTFIDLDIYWMNDDKIAGTTMLPSIEKSKDTIITTSSSEVNAVIEIIQ</sequence>
<dbReference type="Proteomes" id="UP000177050">
    <property type="component" value="Unassembled WGS sequence"/>
</dbReference>
<evidence type="ECO:0000256" key="1">
    <source>
        <dbReference type="SAM" id="Phobius"/>
    </source>
</evidence>
<dbReference type="EMBL" id="MGBR01000001">
    <property type="protein sequence ID" value="OGK74082.1"/>
    <property type="molecule type" value="Genomic_DNA"/>
</dbReference>
<dbReference type="InterPro" id="IPR038695">
    <property type="entry name" value="Saro_0823-like_sf"/>
</dbReference>